<comment type="caution">
    <text evidence="2">The sequence shown here is derived from an EMBL/GenBank/DDBJ whole genome shotgun (WGS) entry which is preliminary data.</text>
</comment>
<evidence type="ECO:0000256" key="1">
    <source>
        <dbReference type="SAM" id="Phobius"/>
    </source>
</evidence>
<feature type="transmembrane region" description="Helical" evidence="1">
    <location>
        <begin position="77"/>
        <end position="96"/>
    </location>
</feature>
<feature type="transmembrane region" description="Helical" evidence="1">
    <location>
        <begin position="25"/>
        <end position="44"/>
    </location>
</feature>
<keyword evidence="1" id="KW-0472">Membrane</keyword>
<evidence type="ECO:0000313" key="2">
    <source>
        <dbReference type="EMBL" id="KAJ3260260.1"/>
    </source>
</evidence>
<reference evidence="2" key="1">
    <citation type="submission" date="2020-05" db="EMBL/GenBank/DDBJ databases">
        <title>Phylogenomic resolution of chytrid fungi.</title>
        <authorList>
            <person name="Stajich J.E."/>
            <person name="Amses K."/>
            <person name="Simmons R."/>
            <person name="Seto K."/>
            <person name="Myers J."/>
            <person name="Bonds A."/>
            <person name="Quandt C.A."/>
            <person name="Barry K."/>
            <person name="Liu P."/>
            <person name="Grigoriev I."/>
            <person name="Longcore J.E."/>
            <person name="James T.Y."/>
        </authorList>
    </citation>
    <scope>NUCLEOTIDE SEQUENCE</scope>
    <source>
        <strain evidence="2">PLAUS21</strain>
    </source>
</reference>
<evidence type="ECO:0000313" key="3">
    <source>
        <dbReference type="Proteomes" id="UP001210925"/>
    </source>
</evidence>
<feature type="transmembrane region" description="Helical" evidence="1">
    <location>
        <begin position="161"/>
        <end position="185"/>
    </location>
</feature>
<keyword evidence="3" id="KW-1185">Reference proteome</keyword>
<protein>
    <submittedName>
        <fullName evidence="2">Uncharacterized protein</fullName>
    </submittedName>
</protein>
<keyword evidence="1" id="KW-1133">Transmembrane helix</keyword>
<dbReference type="AlphaFoldDB" id="A0AAD5Y7A4"/>
<keyword evidence="1" id="KW-0812">Transmembrane</keyword>
<gene>
    <name evidence="2" type="ORF">HK103_000895</name>
</gene>
<feature type="transmembrane region" description="Helical" evidence="1">
    <location>
        <begin position="191"/>
        <end position="212"/>
    </location>
</feature>
<feature type="transmembrane region" description="Helical" evidence="1">
    <location>
        <begin position="102"/>
        <end position="123"/>
    </location>
</feature>
<organism evidence="2 3">
    <name type="scientific">Boothiomyces macroporosus</name>
    <dbReference type="NCBI Taxonomy" id="261099"/>
    <lineage>
        <taxon>Eukaryota</taxon>
        <taxon>Fungi</taxon>
        <taxon>Fungi incertae sedis</taxon>
        <taxon>Chytridiomycota</taxon>
        <taxon>Chytridiomycota incertae sedis</taxon>
        <taxon>Chytridiomycetes</taxon>
        <taxon>Rhizophydiales</taxon>
        <taxon>Terramycetaceae</taxon>
        <taxon>Boothiomyces</taxon>
    </lineage>
</organism>
<feature type="transmembrane region" description="Helical" evidence="1">
    <location>
        <begin position="50"/>
        <end position="70"/>
    </location>
</feature>
<sequence length="235" mass="26941">MKDLNKKDSSHGVPNSKYARKLRNGIIRTVTINFIMPLIIYGILSEKISLVWALILSGIPSTLDGMYYIYKTRKLDALASIVVLSIVFSIVVVVATDDPRLILLKDSIMTLFFSTGFWLSLLLKEDLIWGFYRQLSGSHPVTVHTLDKMYQNPFVQKTTRIMCMVWGTGLLFEAATRIVLIYTISTYVLGYVSYFLFFGAMTGLSCWTFWYIQKTQVLKMNPEQEKQIEEVTEDV</sequence>
<dbReference type="Proteomes" id="UP001210925">
    <property type="component" value="Unassembled WGS sequence"/>
</dbReference>
<accession>A0AAD5Y7A4</accession>
<dbReference type="NCBIfam" id="NF041646">
    <property type="entry name" value="VC0807_fam"/>
    <property type="match status" value="1"/>
</dbReference>
<dbReference type="EMBL" id="JADGKB010000012">
    <property type="protein sequence ID" value="KAJ3260260.1"/>
    <property type="molecule type" value="Genomic_DNA"/>
</dbReference>
<name>A0AAD5Y7A4_9FUNG</name>
<proteinExistence type="predicted"/>